<dbReference type="Proteomes" id="UP000265926">
    <property type="component" value="Unassembled WGS sequence"/>
</dbReference>
<dbReference type="PANTHER" id="PTHR40114">
    <property type="entry name" value="SLR0698 PROTEIN"/>
    <property type="match status" value="1"/>
</dbReference>
<dbReference type="Gene3D" id="2.40.320.10">
    <property type="entry name" value="Hypothetical Protein Pfu-838710-001"/>
    <property type="match status" value="1"/>
</dbReference>
<evidence type="ECO:0000313" key="3">
    <source>
        <dbReference type="EMBL" id="RIJ47533.1"/>
    </source>
</evidence>
<feature type="active site" description="Proton acceptor" evidence="1">
    <location>
        <position position="28"/>
    </location>
</feature>
<dbReference type="EMBL" id="QWGR01000007">
    <property type="protein sequence ID" value="RIJ47533.1"/>
    <property type="molecule type" value="Genomic_DNA"/>
</dbReference>
<dbReference type="PIRSF" id="PIRSF016487">
    <property type="entry name" value="CYTH_UCP016487"/>
    <property type="match status" value="1"/>
</dbReference>
<evidence type="ECO:0000256" key="1">
    <source>
        <dbReference type="PIRSR" id="PIRSR016487-1"/>
    </source>
</evidence>
<dbReference type="InterPro" id="IPR033469">
    <property type="entry name" value="CYTH-like_dom_sf"/>
</dbReference>
<comment type="caution">
    <text evidence="3">The sequence shown here is derived from an EMBL/GenBank/DDBJ whole genome shotgun (WGS) entry which is preliminary data.</text>
</comment>
<dbReference type="AlphaFoldDB" id="A0A399T0Q5"/>
<organism evidence="3 4">
    <name type="scientific">Maribellus luteus</name>
    <dbReference type="NCBI Taxonomy" id="2305463"/>
    <lineage>
        <taxon>Bacteria</taxon>
        <taxon>Pseudomonadati</taxon>
        <taxon>Bacteroidota</taxon>
        <taxon>Bacteroidia</taxon>
        <taxon>Marinilabiliales</taxon>
        <taxon>Prolixibacteraceae</taxon>
        <taxon>Maribellus</taxon>
    </lineage>
</organism>
<dbReference type="OrthoDB" id="9805588at2"/>
<gene>
    <name evidence="3" type="ORF">D1614_13140</name>
</gene>
<reference evidence="3 4" key="1">
    <citation type="submission" date="2018-08" db="EMBL/GenBank/DDBJ databases">
        <title>Pallidiluteibacterium maritimus gen. nov., sp. nov., isolated from coastal sediment.</title>
        <authorList>
            <person name="Zhou L.Y."/>
        </authorList>
    </citation>
    <scope>NUCLEOTIDE SEQUENCE [LARGE SCALE GENOMIC DNA]</scope>
    <source>
        <strain evidence="3 4">XSD2</strain>
    </source>
</reference>
<dbReference type="InterPro" id="IPR012042">
    <property type="entry name" value="NeuTTM/CthTTM-like"/>
</dbReference>
<keyword evidence="4" id="KW-1185">Reference proteome</keyword>
<evidence type="ECO:0000313" key="4">
    <source>
        <dbReference type="Proteomes" id="UP000265926"/>
    </source>
</evidence>
<protein>
    <submittedName>
        <fullName evidence="3">CYTH domain-containing protein</fullName>
    </submittedName>
</protein>
<sequence>MLEIERKFLVDNNKWKPSVAGEKIRQGYLSTDKERVVRVRTKGDKAFLTIKGKMQGITRTEFEYEIPVNDALALLKMCLNYPIEKTRYKELHFGKWWEIDVFEGENEGLLLAEIELQHENEQVQLPGWVGEEVTQDLRYYNSYMSQTPYSAW</sequence>
<dbReference type="SUPFAM" id="SSF55154">
    <property type="entry name" value="CYTH-like phosphatases"/>
    <property type="match status" value="1"/>
</dbReference>
<proteinExistence type="predicted"/>
<dbReference type="PROSITE" id="PS51707">
    <property type="entry name" value="CYTH"/>
    <property type="match status" value="1"/>
</dbReference>
<dbReference type="RefSeq" id="WP_119438419.1">
    <property type="nucleotide sequence ID" value="NZ_QWGR01000007.1"/>
</dbReference>
<evidence type="ECO:0000259" key="2">
    <source>
        <dbReference type="PROSITE" id="PS51707"/>
    </source>
</evidence>
<name>A0A399T0Q5_9BACT</name>
<dbReference type="InterPro" id="IPR023577">
    <property type="entry name" value="CYTH_domain"/>
</dbReference>
<dbReference type="Pfam" id="PF01928">
    <property type="entry name" value="CYTH"/>
    <property type="match status" value="1"/>
</dbReference>
<dbReference type="PANTHER" id="PTHR40114:SF1">
    <property type="entry name" value="SLR0698 PROTEIN"/>
    <property type="match status" value="1"/>
</dbReference>
<dbReference type="CDD" id="cd07891">
    <property type="entry name" value="CYTH-like_CthTTM-like_1"/>
    <property type="match status" value="1"/>
</dbReference>
<accession>A0A399T0Q5</accession>
<dbReference type="SMART" id="SM01118">
    <property type="entry name" value="CYTH"/>
    <property type="match status" value="1"/>
</dbReference>
<feature type="domain" description="CYTH" evidence="2">
    <location>
        <begin position="1"/>
        <end position="146"/>
    </location>
</feature>